<feature type="compositionally biased region" description="Basic and acidic residues" evidence="1">
    <location>
        <begin position="120"/>
        <end position="134"/>
    </location>
</feature>
<evidence type="ECO:0000313" key="2">
    <source>
        <dbReference type="EMBL" id="VTR92789.1"/>
    </source>
</evidence>
<gene>
    <name evidence="2" type="ORF">SOIL9_49250</name>
</gene>
<sequence length="151" mass="16527">MEVEGELFDPFQLAELLGVDRRDAGVLAVAPVRLPAGWAKRWRTRSGAMELSQADVAMLVGRSVKTITRWCRPDKVRGLAPVLTARRAGPRDYRVSPAALVACLKKMTGDTAPPVIETPAQRERRSQASIEKARALCGQSKPPSRRKRAAA</sequence>
<evidence type="ECO:0008006" key="4">
    <source>
        <dbReference type="Google" id="ProtNLM"/>
    </source>
</evidence>
<feature type="region of interest" description="Disordered" evidence="1">
    <location>
        <begin position="110"/>
        <end position="151"/>
    </location>
</feature>
<accession>A0A6P2CUY9</accession>
<organism evidence="2 3">
    <name type="scientific">Gemmata massiliana</name>
    <dbReference type="NCBI Taxonomy" id="1210884"/>
    <lineage>
        <taxon>Bacteria</taxon>
        <taxon>Pseudomonadati</taxon>
        <taxon>Planctomycetota</taxon>
        <taxon>Planctomycetia</taxon>
        <taxon>Gemmatales</taxon>
        <taxon>Gemmataceae</taxon>
        <taxon>Gemmata</taxon>
    </lineage>
</organism>
<reference evidence="2 3" key="1">
    <citation type="submission" date="2019-05" db="EMBL/GenBank/DDBJ databases">
        <authorList>
            <consortium name="Science for Life Laboratories"/>
        </authorList>
    </citation>
    <scope>NUCLEOTIDE SEQUENCE [LARGE SCALE GENOMIC DNA]</scope>
    <source>
        <strain evidence="2">Soil9</strain>
    </source>
</reference>
<dbReference type="RefSeq" id="WP_162667603.1">
    <property type="nucleotide sequence ID" value="NZ_LR593886.1"/>
</dbReference>
<keyword evidence="3" id="KW-1185">Reference proteome</keyword>
<protein>
    <recommendedName>
        <fullName evidence="4">Helix-turn-helix domain-containing protein</fullName>
    </recommendedName>
</protein>
<evidence type="ECO:0000313" key="3">
    <source>
        <dbReference type="Proteomes" id="UP000464178"/>
    </source>
</evidence>
<dbReference type="AlphaFoldDB" id="A0A6P2CUY9"/>
<dbReference type="EMBL" id="LR593886">
    <property type="protein sequence ID" value="VTR92789.1"/>
    <property type="molecule type" value="Genomic_DNA"/>
</dbReference>
<dbReference type="Proteomes" id="UP000464178">
    <property type="component" value="Chromosome"/>
</dbReference>
<proteinExistence type="predicted"/>
<name>A0A6P2CUY9_9BACT</name>
<evidence type="ECO:0000256" key="1">
    <source>
        <dbReference type="SAM" id="MobiDB-lite"/>
    </source>
</evidence>
<dbReference type="KEGG" id="gms:SOIL9_49250"/>